<dbReference type="GO" id="GO:0016020">
    <property type="term" value="C:membrane"/>
    <property type="evidence" value="ECO:0007669"/>
    <property type="project" value="UniProtKB-SubCell"/>
</dbReference>
<feature type="compositionally biased region" description="Low complexity" evidence="16">
    <location>
        <begin position="486"/>
        <end position="515"/>
    </location>
</feature>
<evidence type="ECO:0000256" key="8">
    <source>
        <dbReference type="ARBA" id="ARBA00022553"/>
    </source>
</evidence>
<keyword evidence="8" id="KW-0597">Phosphoprotein</keyword>
<evidence type="ECO:0000256" key="16">
    <source>
        <dbReference type="SAM" id="MobiDB-lite"/>
    </source>
</evidence>
<proteinExistence type="inferred from homology"/>
<dbReference type="InterPro" id="IPR011992">
    <property type="entry name" value="EF-hand-dom_pair"/>
</dbReference>
<feature type="chain" id="PRO_5042124346" description="EF-hand domain-containing protein" evidence="17">
    <location>
        <begin position="24"/>
        <end position="651"/>
    </location>
</feature>
<evidence type="ECO:0000256" key="9">
    <source>
        <dbReference type="ARBA" id="ARBA00022658"/>
    </source>
</evidence>
<dbReference type="GO" id="GO:0003677">
    <property type="term" value="F:DNA binding"/>
    <property type="evidence" value="ECO:0007669"/>
    <property type="project" value="UniProtKB-KW"/>
</dbReference>
<feature type="region of interest" description="Disordered" evidence="16">
    <location>
        <begin position="486"/>
        <end position="651"/>
    </location>
</feature>
<feature type="compositionally biased region" description="Basic residues" evidence="16">
    <location>
        <begin position="220"/>
        <end position="230"/>
    </location>
</feature>
<evidence type="ECO:0000256" key="1">
    <source>
        <dbReference type="ARBA" id="ARBA00004170"/>
    </source>
</evidence>
<keyword evidence="6" id="KW-0963">Cytoplasm</keyword>
<evidence type="ECO:0000256" key="7">
    <source>
        <dbReference type="ARBA" id="ARBA00022525"/>
    </source>
</evidence>
<evidence type="ECO:0000256" key="14">
    <source>
        <dbReference type="ARBA" id="ARBA00023125"/>
    </source>
</evidence>
<evidence type="ECO:0000256" key="15">
    <source>
        <dbReference type="ARBA" id="ARBA00023136"/>
    </source>
</evidence>
<gene>
    <name evidence="19" type="ORF">Pmani_023072</name>
</gene>
<sequence>MRARTFACACVCALACVLTLSAALPVKEKKQQQQEHQQQQEDKEQEVKQGEEHNDDWELNLEYGRYLKEVVQALESDPNFRKKLEGAQVDDIKSGKIARELHFVDHNIRTKLDELKRRELERLRHLAVKEHEKKTGVDRTMLKVPVHIDHRNPMRFEVEDLKKLIVKTTEDLEKVDQQRRSEFKQYEMEKEFQRHQDLQGMDDQHRQQAEEKHTDEVKKHADHPKLHHPGSKQQLEQVWEEQDHMQPEDFDPNTFFHLHDLDGNGYWDETEVKSLFKKELDKMYDPNDPNDDLNERMEEMERMREHVFNESDTDHDNLISYREFVEQTKRVEFEQDGGWQGLDEQDVYSQQEYERYEHERQAEIQHMIDTGAIPPPPGYYHGMPPVQPAIQDGRLHPALATPQHTNDIHQQIPQGHQQIPQGYQQVPQGHVVPQGYQQVQQVPQGYQQVPQGYQQLPQGQAVPQGYQQVPQGYQQVPQGYQQVPQGYQQVPQGQHQQQQVIQPPQQQQQVIQPPQQQQPPPPQQQQQQVPPPQQQQPPQQQVPVPPPQQQQQVLQKAVVGDAGGQQQQQQQQQQQVPAVQGQGPFMVQGQGQGEVIQGQHPEVNNVGVGGQPPQPLAGQVPQPPPQQPIVGQVPQPPPQQPIVGQVPQPQH</sequence>
<dbReference type="GO" id="GO:0005509">
    <property type="term" value="F:calcium ion binding"/>
    <property type="evidence" value="ECO:0007669"/>
    <property type="project" value="InterPro"/>
</dbReference>
<reference evidence="19" key="1">
    <citation type="submission" date="2023-11" db="EMBL/GenBank/DDBJ databases">
        <title>Genome assemblies of two species of porcelain crab, Petrolisthes cinctipes and Petrolisthes manimaculis (Anomura: Porcellanidae).</title>
        <authorList>
            <person name="Angst P."/>
        </authorList>
    </citation>
    <scope>NUCLEOTIDE SEQUENCE</scope>
    <source>
        <strain evidence="19">PB745_02</strain>
        <tissue evidence="19">Gill</tissue>
    </source>
</reference>
<evidence type="ECO:0000256" key="12">
    <source>
        <dbReference type="ARBA" id="ARBA00022837"/>
    </source>
</evidence>
<evidence type="ECO:0000256" key="3">
    <source>
        <dbReference type="ARBA" id="ARBA00004555"/>
    </source>
</evidence>
<keyword evidence="10 17" id="KW-0732">Signal</keyword>
<keyword evidence="20" id="KW-1185">Reference proteome</keyword>
<dbReference type="InterPro" id="IPR057576">
    <property type="entry name" value="NUCB1_N"/>
</dbReference>
<feature type="region of interest" description="Disordered" evidence="16">
    <location>
        <begin position="189"/>
        <end position="252"/>
    </location>
</feature>
<evidence type="ECO:0000256" key="11">
    <source>
        <dbReference type="ARBA" id="ARBA00022737"/>
    </source>
</evidence>
<keyword evidence="11" id="KW-0677">Repeat</keyword>
<dbReference type="InterPro" id="IPR018247">
    <property type="entry name" value="EF_Hand_1_Ca_BS"/>
</dbReference>
<comment type="similarity">
    <text evidence="5">Belongs to the nucleobindin family.</text>
</comment>
<dbReference type="GO" id="GO:0005793">
    <property type="term" value="C:endoplasmic reticulum-Golgi intermediate compartment"/>
    <property type="evidence" value="ECO:0007669"/>
    <property type="project" value="TreeGrafter"/>
</dbReference>
<dbReference type="PANTHER" id="PTHR19237">
    <property type="entry name" value="NUCLEOBINDIN"/>
    <property type="match status" value="1"/>
</dbReference>
<evidence type="ECO:0000256" key="17">
    <source>
        <dbReference type="SAM" id="SignalP"/>
    </source>
</evidence>
<feature type="signal peptide" evidence="17">
    <location>
        <begin position="1"/>
        <end position="23"/>
    </location>
</feature>
<keyword evidence="13" id="KW-0333">Golgi apparatus</keyword>
<evidence type="ECO:0000256" key="4">
    <source>
        <dbReference type="ARBA" id="ARBA00004613"/>
    </source>
</evidence>
<name>A0AAE1PBS9_9EUCA</name>
<dbReference type="AlphaFoldDB" id="A0AAE1PBS9"/>
<dbReference type="InterPro" id="IPR002048">
    <property type="entry name" value="EF_hand_dom"/>
</dbReference>
<feature type="compositionally biased region" description="Basic and acidic residues" evidence="16">
    <location>
        <begin position="189"/>
        <end position="219"/>
    </location>
</feature>
<keyword evidence="14" id="KW-0238">DNA-binding</keyword>
<dbReference type="PROSITE" id="PS00018">
    <property type="entry name" value="EF_HAND_1"/>
    <property type="match status" value="1"/>
</dbReference>
<feature type="domain" description="EF-hand" evidence="18">
    <location>
        <begin position="299"/>
        <end position="334"/>
    </location>
</feature>
<dbReference type="InterPro" id="IPR040250">
    <property type="entry name" value="Nucleobindin"/>
</dbReference>
<evidence type="ECO:0000313" key="19">
    <source>
        <dbReference type="EMBL" id="KAK4305011.1"/>
    </source>
</evidence>
<dbReference type="Gene3D" id="1.10.238.10">
    <property type="entry name" value="EF-hand"/>
    <property type="match status" value="1"/>
</dbReference>
<feature type="compositionally biased region" description="Low complexity" evidence="16">
    <location>
        <begin position="549"/>
        <end position="599"/>
    </location>
</feature>
<comment type="caution">
    <text evidence="19">The sequence shown here is derived from an EMBL/GenBank/DDBJ whole genome shotgun (WGS) entry which is preliminary data.</text>
</comment>
<dbReference type="GO" id="GO:0005085">
    <property type="term" value="F:guanyl-nucleotide exchange factor activity"/>
    <property type="evidence" value="ECO:0007669"/>
    <property type="project" value="UniProtKB-KW"/>
</dbReference>
<evidence type="ECO:0000259" key="18">
    <source>
        <dbReference type="PROSITE" id="PS50222"/>
    </source>
</evidence>
<feature type="region of interest" description="Disordered" evidence="16">
    <location>
        <begin position="30"/>
        <end position="54"/>
    </location>
</feature>
<dbReference type="SUPFAM" id="SSF47473">
    <property type="entry name" value="EF-hand"/>
    <property type="match status" value="1"/>
</dbReference>
<feature type="compositionally biased region" description="Basic and acidic residues" evidence="16">
    <location>
        <begin position="30"/>
        <end position="52"/>
    </location>
</feature>
<evidence type="ECO:0000256" key="6">
    <source>
        <dbReference type="ARBA" id="ARBA00022490"/>
    </source>
</evidence>
<evidence type="ECO:0000256" key="10">
    <source>
        <dbReference type="ARBA" id="ARBA00022729"/>
    </source>
</evidence>
<feature type="compositionally biased region" description="Low complexity" evidence="16">
    <location>
        <begin position="641"/>
        <end position="651"/>
    </location>
</feature>
<dbReference type="Pfam" id="PF25434">
    <property type="entry name" value="NUCB1_N"/>
    <property type="match status" value="1"/>
</dbReference>
<organism evidence="19 20">
    <name type="scientific">Petrolisthes manimaculis</name>
    <dbReference type="NCBI Taxonomy" id="1843537"/>
    <lineage>
        <taxon>Eukaryota</taxon>
        <taxon>Metazoa</taxon>
        <taxon>Ecdysozoa</taxon>
        <taxon>Arthropoda</taxon>
        <taxon>Crustacea</taxon>
        <taxon>Multicrustacea</taxon>
        <taxon>Malacostraca</taxon>
        <taxon>Eumalacostraca</taxon>
        <taxon>Eucarida</taxon>
        <taxon>Decapoda</taxon>
        <taxon>Pleocyemata</taxon>
        <taxon>Anomura</taxon>
        <taxon>Galatheoidea</taxon>
        <taxon>Porcellanidae</taxon>
        <taxon>Petrolisthes</taxon>
    </lineage>
</organism>
<keyword evidence="7" id="KW-0964">Secreted</keyword>
<dbReference type="EMBL" id="JAWZYT010002343">
    <property type="protein sequence ID" value="KAK4305011.1"/>
    <property type="molecule type" value="Genomic_DNA"/>
</dbReference>
<comment type="subcellular location">
    <subcellularLocation>
        <location evidence="2">Cytoplasm</location>
    </subcellularLocation>
    <subcellularLocation>
        <location evidence="3">Golgi apparatus</location>
    </subcellularLocation>
    <subcellularLocation>
        <location evidence="1">Membrane</location>
        <topology evidence="1">Peripheral membrane protein</topology>
    </subcellularLocation>
    <subcellularLocation>
        <location evidence="4">Secreted</location>
    </subcellularLocation>
</comment>
<evidence type="ECO:0000313" key="20">
    <source>
        <dbReference type="Proteomes" id="UP001292094"/>
    </source>
</evidence>
<dbReference type="PANTHER" id="PTHR19237:SF20">
    <property type="entry name" value="NUCLEOBINDIN 1"/>
    <property type="match status" value="1"/>
</dbReference>
<evidence type="ECO:0000256" key="5">
    <source>
        <dbReference type="ARBA" id="ARBA00008063"/>
    </source>
</evidence>
<protein>
    <recommendedName>
        <fullName evidence="18">EF-hand domain-containing protein</fullName>
    </recommendedName>
</protein>
<dbReference type="GO" id="GO:0070062">
    <property type="term" value="C:extracellular exosome"/>
    <property type="evidence" value="ECO:0007669"/>
    <property type="project" value="TreeGrafter"/>
</dbReference>
<keyword evidence="9" id="KW-0344">Guanine-nucleotide releasing factor</keyword>
<keyword evidence="15" id="KW-0472">Membrane</keyword>
<accession>A0AAE1PBS9</accession>
<evidence type="ECO:0000256" key="2">
    <source>
        <dbReference type="ARBA" id="ARBA00004496"/>
    </source>
</evidence>
<dbReference type="PROSITE" id="PS50222">
    <property type="entry name" value="EF_HAND_2"/>
    <property type="match status" value="1"/>
</dbReference>
<keyword evidence="12" id="KW-0106">Calcium</keyword>
<evidence type="ECO:0000256" key="13">
    <source>
        <dbReference type="ARBA" id="ARBA00023034"/>
    </source>
</evidence>
<dbReference type="Proteomes" id="UP001292094">
    <property type="component" value="Unassembled WGS sequence"/>
</dbReference>
<dbReference type="GO" id="GO:0005794">
    <property type="term" value="C:Golgi apparatus"/>
    <property type="evidence" value="ECO:0007669"/>
    <property type="project" value="UniProtKB-SubCell"/>
</dbReference>
<feature type="compositionally biased region" description="Pro residues" evidence="16">
    <location>
        <begin position="516"/>
        <end position="535"/>
    </location>
</feature>